<dbReference type="Proteomes" id="UP001487740">
    <property type="component" value="Unassembled WGS sequence"/>
</dbReference>
<protein>
    <submittedName>
        <fullName evidence="2">Uncharacterized protein</fullName>
    </submittedName>
</protein>
<name>A0AAW0UK99_SCYPA</name>
<proteinExistence type="predicted"/>
<gene>
    <name evidence="2" type="ORF">O3P69_003319</name>
</gene>
<dbReference type="AlphaFoldDB" id="A0AAW0UK99"/>
<reference evidence="2 3" key="1">
    <citation type="submission" date="2023-03" db="EMBL/GenBank/DDBJ databases">
        <title>High-quality genome of Scylla paramamosain provides insights in environmental adaptation.</title>
        <authorList>
            <person name="Zhang L."/>
        </authorList>
    </citation>
    <scope>NUCLEOTIDE SEQUENCE [LARGE SCALE GENOMIC DNA]</scope>
    <source>
        <strain evidence="2">LZ_2023a</strain>
        <tissue evidence="2">Muscle</tissue>
    </source>
</reference>
<comment type="caution">
    <text evidence="2">The sequence shown here is derived from an EMBL/GenBank/DDBJ whole genome shotgun (WGS) entry which is preliminary data.</text>
</comment>
<sequence length="139" mass="15047">MLSRSLTRGIQENLQCLAQVSAAARCCLLSADRLRGAQWPVARPVRISPLTPSLHSLIELFMVSFDTPVSPPHWRIDNPQASERGAPPQATPPRGSPANGVKLWAGLATVPPNHHQSVGDQRKDRSSGRVGGEQLCETE</sequence>
<organism evidence="2 3">
    <name type="scientific">Scylla paramamosain</name>
    <name type="common">Mud crab</name>
    <dbReference type="NCBI Taxonomy" id="85552"/>
    <lineage>
        <taxon>Eukaryota</taxon>
        <taxon>Metazoa</taxon>
        <taxon>Ecdysozoa</taxon>
        <taxon>Arthropoda</taxon>
        <taxon>Crustacea</taxon>
        <taxon>Multicrustacea</taxon>
        <taxon>Malacostraca</taxon>
        <taxon>Eumalacostraca</taxon>
        <taxon>Eucarida</taxon>
        <taxon>Decapoda</taxon>
        <taxon>Pleocyemata</taxon>
        <taxon>Brachyura</taxon>
        <taxon>Eubrachyura</taxon>
        <taxon>Portunoidea</taxon>
        <taxon>Portunidae</taxon>
        <taxon>Portuninae</taxon>
        <taxon>Scylla</taxon>
    </lineage>
</organism>
<feature type="region of interest" description="Disordered" evidence="1">
    <location>
        <begin position="71"/>
        <end position="139"/>
    </location>
</feature>
<evidence type="ECO:0000313" key="3">
    <source>
        <dbReference type="Proteomes" id="UP001487740"/>
    </source>
</evidence>
<evidence type="ECO:0000313" key="2">
    <source>
        <dbReference type="EMBL" id="KAK8400564.1"/>
    </source>
</evidence>
<keyword evidence="3" id="KW-1185">Reference proteome</keyword>
<dbReference type="EMBL" id="JARAKH010000010">
    <property type="protein sequence ID" value="KAK8400564.1"/>
    <property type="molecule type" value="Genomic_DNA"/>
</dbReference>
<evidence type="ECO:0000256" key="1">
    <source>
        <dbReference type="SAM" id="MobiDB-lite"/>
    </source>
</evidence>
<accession>A0AAW0UK99</accession>